<evidence type="ECO:0000259" key="7">
    <source>
        <dbReference type="Pfam" id="PF14322"/>
    </source>
</evidence>
<dbReference type="Proteomes" id="UP000635885">
    <property type="component" value="Unassembled WGS sequence"/>
</dbReference>
<dbReference type="EMBL" id="BMFD01000013">
    <property type="protein sequence ID" value="GGC49280.1"/>
    <property type="molecule type" value="Genomic_DNA"/>
</dbReference>
<keyword evidence="3" id="KW-0732">Signal</keyword>
<evidence type="ECO:0000313" key="9">
    <source>
        <dbReference type="Proteomes" id="UP000635885"/>
    </source>
</evidence>
<dbReference type="Pfam" id="PF14322">
    <property type="entry name" value="SusD-like_3"/>
    <property type="match status" value="1"/>
</dbReference>
<feature type="domain" description="SusD-like N-terminal" evidence="7">
    <location>
        <begin position="24"/>
        <end position="228"/>
    </location>
</feature>
<keyword evidence="5" id="KW-0998">Cell outer membrane</keyword>
<evidence type="ECO:0000256" key="2">
    <source>
        <dbReference type="ARBA" id="ARBA00006275"/>
    </source>
</evidence>
<comment type="subcellular location">
    <subcellularLocation>
        <location evidence="1">Cell outer membrane</location>
    </subcellularLocation>
</comment>
<dbReference type="SUPFAM" id="SSF48452">
    <property type="entry name" value="TPR-like"/>
    <property type="match status" value="1"/>
</dbReference>
<evidence type="ECO:0000256" key="1">
    <source>
        <dbReference type="ARBA" id="ARBA00004442"/>
    </source>
</evidence>
<evidence type="ECO:0000259" key="6">
    <source>
        <dbReference type="Pfam" id="PF07980"/>
    </source>
</evidence>
<name>A0ABQ1N278_9BACT</name>
<comment type="caution">
    <text evidence="8">The sequence shown here is derived from an EMBL/GenBank/DDBJ whole genome shotgun (WGS) entry which is preliminary data.</text>
</comment>
<keyword evidence="9" id="KW-1185">Reference proteome</keyword>
<accession>A0ABQ1N278</accession>
<evidence type="ECO:0000313" key="8">
    <source>
        <dbReference type="EMBL" id="GGC49280.1"/>
    </source>
</evidence>
<evidence type="ECO:0000256" key="5">
    <source>
        <dbReference type="ARBA" id="ARBA00023237"/>
    </source>
</evidence>
<dbReference type="Gene3D" id="1.25.40.390">
    <property type="match status" value="1"/>
</dbReference>
<organism evidence="8 9">
    <name type="scientific">Belliella aquatica</name>
    <dbReference type="NCBI Taxonomy" id="1323734"/>
    <lineage>
        <taxon>Bacteria</taxon>
        <taxon>Pseudomonadati</taxon>
        <taxon>Bacteroidota</taxon>
        <taxon>Cytophagia</taxon>
        <taxon>Cytophagales</taxon>
        <taxon>Cyclobacteriaceae</taxon>
        <taxon>Belliella</taxon>
    </lineage>
</organism>
<dbReference type="Pfam" id="PF07980">
    <property type="entry name" value="SusD_RagB"/>
    <property type="match status" value="1"/>
</dbReference>
<gene>
    <name evidence="8" type="ORF">GCM10010993_29690</name>
</gene>
<dbReference type="InterPro" id="IPR011990">
    <property type="entry name" value="TPR-like_helical_dom_sf"/>
</dbReference>
<feature type="domain" description="RagB/SusD" evidence="6">
    <location>
        <begin position="338"/>
        <end position="416"/>
    </location>
</feature>
<proteinExistence type="inferred from homology"/>
<protein>
    <submittedName>
        <fullName evidence="8">Glycan metabolism protein RagB</fullName>
    </submittedName>
</protein>
<dbReference type="InterPro" id="IPR033985">
    <property type="entry name" value="SusD-like_N"/>
</dbReference>
<comment type="similarity">
    <text evidence="2">Belongs to the SusD family.</text>
</comment>
<reference evidence="9" key="1">
    <citation type="journal article" date="2019" name="Int. J. Syst. Evol. Microbiol.">
        <title>The Global Catalogue of Microorganisms (GCM) 10K type strain sequencing project: providing services to taxonomists for standard genome sequencing and annotation.</title>
        <authorList>
            <consortium name="The Broad Institute Genomics Platform"/>
            <consortium name="The Broad Institute Genome Sequencing Center for Infectious Disease"/>
            <person name="Wu L."/>
            <person name="Ma J."/>
        </authorList>
    </citation>
    <scope>NUCLEOTIDE SEQUENCE [LARGE SCALE GENOMIC DNA]</scope>
    <source>
        <strain evidence="9">CGMCC 1.12479</strain>
    </source>
</reference>
<dbReference type="InterPro" id="IPR012944">
    <property type="entry name" value="SusD_RagB_dom"/>
</dbReference>
<dbReference type="RefSeq" id="WP_188443890.1">
    <property type="nucleotide sequence ID" value="NZ_BMFD01000013.1"/>
</dbReference>
<sequence length="450" mass="51835">MKNIKIINYFMLIGMLVLSTSCDDFLDKKPNLSLEIPESLDELEALMSAENQINQGGVSDILASDDFFHTEQALQTESNEQYVNTYLRNFIPEMYGDRIMPEWTIYYGKIYVANFCLQQIDNINRTQTNASQFDRIKGNAFFLRAYAYSELLKIFTPQYSEARLDESSIPLVLDTDINTIKDFAPLGLIYTQIFEDLDQAEILLPTIPEIRTRGSKSGVNALKARVYLTMKAYDKALDAVEKSLAIDNQLIDFNTLNPGLNLPIVPVGNQEIIFYYISGTYRLLSYNPECRVNLDLYYNYDENDLRKRIYFFRNSAGNINYKGHFTGRTNFFTGLSVSENLLIKAECAARLGDMEKAFDALNELLSSRFSTEEFIPISASEFNDPLGKILLERRKELVFRGRRWSDLKRFLGERQEDFPLTRLLGDTLIEMDESPEAFVFPIPLEENTNR</sequence>
<evidence type="ECO:0000256" key="4">
    <source>
        <dbReference type="ARBA" id="ARBA00023136"/>
    </source>
</evidence>
<keyword evidence="4" id="KW-0472">Membrane</keyword>
<dbReference type="PROSITE" id="PS51257">
    <property type="entry name" value="PROKAR_LIPOPROTEIN"/>
    <property type="match status" value="1"/>
</dbReference>
<evidence type="ECO:0000256" key="3">
    <source>
        <dbReference type="ARBA" id="ARBA00022729"/>
    </source>
</evidence>